<accession>A0A7C9VVE8</accession>
<dbReference type="EMBL" id="JAAMPJ010000009">
    <property type="protein sequence ID" value="NGY63275.1"/>
    <property type="molecule type" value="Genomic_DNA"/>
</dbReference>
<feature type="domain" description="Peptidase S9 prolyl oligopeptidase catalytic" evidence="3">
    <location>
        <begin position="53"/>
        <end position="239"/>
    </location>
</feature>
<feature type="transmembrane region" description="Helical" evidence="2">
    <location>
        <begin position="314"/>
        <end position="332"/>
    </location>
</feature>
<dbReference type="InterPro" id="IPR001375">
    <property type="entry name" value="Peptidase_S9_cat"/>
</dbReference>
<feature type="transmembrane region" description="Helical" evidence="2">
    <location>
        <begin position="352"/>
        <end position="372"/>
    </location>
</feature>
<dbReference type="RefSeq" id="WP_166051492.1">
    <property type="nucleotide sequence ID" value="NZ_JAAMPJ010000009.1"/>
</dbReference>
<keyword evidence="2" id="KW-0472">Membrane</keyword>
<evidence type="ECO:0000259" key="3">
    <source>
        <dbReference type="Pfam" id="PF00326"/>
    </source>
</evidence>
<dbReference type="InterPro" id="IPR053145">
    <property type="entry name" value="AB_hydrolase_Est10"/>
</dbReference>
<dbReference type="Gene3D" id="3.40.50.1820">
    <property type="entry name" value="alpha/beta hydrolase"/>
    <property type="match status" value="1"/>
</dbReference>
<dbReference type="InterPro" id="IPR002471">
    <property type="entry name" value="Pept_S9_AS"/>
</dbReference>
<keyword evidence="2" id="KW-1133">Transmembrane helix</keyword>
<dbReference type="Pfam" id="PF00326">
    <property type="entry name" value="Peptidase_S9"/>
    <property type="match status" value="1"/>
</dbReference>
<dbReference type="Proteomes" id="UP000481360">
    <property type="component" value="Unassembled WGS sequence"/>
</dbReference>
<dbReference type="AlphaFoldDB" id="A0A7C9VVE8"/>
<feature type="transmembrane region" description="Helical" evidence="2">
    <location>
        <begin position="284"/>
        <end position="302"/>
    </location>
</feature>
<name>A0A7C9VVE8_9PSEU</name>
<keyword evidence="5" id="KW-1185">Reference proteome</keyword>
<proteinExistence type="predicted"/>
<gene>
    <name evidence="4" type="ORF">G7043_30575</name>
</gene>
<comment type="caution">
    <text evidence="4">The sequence shown here is derived from an EMBL/GenBank/DDBJ whole genome shotgun (WGS) entry which is preliminary data.</text>
</comment>
<protein>
    <submittedName>
        <fullName evidence="4">Alpha/beta fold hydrolase</fullName>
    </submittedName>
</protein>
<feature type="transmembrane region" description="Helical" evidence="2">
    <location>
        <begin position="384"/>
        <end position="402"/>
    </location>
</feature>
<dbReference type="PANTHER" id="PTHR43265">
    <property type="entry name" value="ESTERASE ESTD"/>
    <property type="match status" value="1"/>
</dbReference>
<dbReference type="SUPFAM" id="SSF53474">
    <property type="entry name" value="alpha/beta-Hydrolases"/>
    <property type="match status" value="1"/>
</dbReference>
<organism evidence="4 5">
    <name type="scientific">Lentzea alba</name>
    <dbReference type="NCBI Taxonomy" id="2714351"/>
    <lineage>
        <taxon>Bacteria</taxon>
        <taxon>Bacillati</taxon>
        <taxon>Actinomycetota</taxon>
        <taxon>Actinomycetes</taxon>
        <taxon>Pseudonocardiales</taxon>
        <taxon>Pseudonocardiaceae</taxon>
        <taxon>Lentzea</taxon>
    </lineage>
</organism>
<evidence type="ECO:0000256" key="2">
    <source>
        <dbReference type="SAM" id="Phobius"/>
    </source>
</evidence>
<evidence type="ECO:0000256" key="1">
    <source>
        <dbReference type="ARBA" id="ARBA00022801"/>
    </source>
</evidence>
<sequence>MILTREVSFANAGSTLHGTLHLPARGTGRPGVVLVHGSGPGRRSSLAAHAEAFARAGIVVLTYDKRTEGYSATRRDYGLLAGDALAAVRLLAAQPETDPARVGLWGFSEGGWVAPLAASRSDEIAFLVLVGASGLPPVRQQAWALESYLRRNGVRGSMVDALADVGIRQLRAAGVFPEADYDGLPVLRALRLPVLAIWGEHDRVVPPAESLLIFREALADNGLLTLQVIPGADHGVRARGSSTLAAGYVELVTSWITGLPATARSGVNAPPPRQAVRSRAIEPLAWWESTGVQCAAVVLFLAAFPGGLGRHGRWAAVLGSVTVGGWLGYLYRVTASEEPALGPTLGGRTLPWLALQGTAAATVAATAATAVRARRLWPRLPGTVKVRLGLLIAGGVAMVPWGRYWRLLRR</sequence>
<reference evidence="4 5" key="1">
    <citation type="submission" date="2020-03" db="EMBL/GenBank/DDBJ databases">
        <title>Isolation and identification of active actinomycetes.</title>
        <authorList>
            <person name="Sun X."/>
        </authorList>
    </citation>
    <scope>NUCLEOTIDE SEQUENCE [LARGE SCALE GENOMIC DNA]</scope>
    <source>
        <strain evidence="4 5">NEAU-D13</strain>
    </source>
</reference>
<dbReference type="GO" id="GO:0052689">
    <property type="term" value="F:carboxylic ester hydrolase activity"/>
    <property type="evidence" value="ECO:0007669"/>
    <property type="project" value="TreeGrafter"/>
</dbReference>
<keyword evidence="2" id="KW-0812">Transmembrane</keyword>
<dbReference type="InterPro" id="IPR029058">
    <property type="entry name" value="AB_hydrolase_fold"/>
</dbReference>
<dbReference type="GO" id="GO:0004252">
    <property type="term" value="F:serine-type endopeptidase activity"/>
    <property type="evidence" value="ECO:0007669"/>
    <property type="project" value="InterPro"/>
</dbReference>
<dbReference type="PROSITE" id="PS00708">
    <property type="entry name" value="PRO_ENDOPEP_SER"/>
    <property type="match status" value="1"/>
</dbReference>
<evidence type="ECO:0000313" key="5">
    <source>
        <dbReference type="Proteomes" id="UP000481360"/>
    </source>
</evidence>
<dbReference type="GO" id="GO:0006508">
    <property type="term" value="P:proteolysis"/>
    <property type="evidence" value="ECO:0007669"/>
    <property type="project" value="InterPro"/>
</dbReference>
<evidence type="ECO:0000313" key="4">
    <source>
        <dbReference type="EMBL" id="NGY63275.1"/>
    </source>
</evidence>
<dbReference type="PANTHER" id="PTHR43265:SF1">
    <property type="entry name" value="ESTERASE ESTD"/>
    <property type="match status" value="1"/>
</dbReference>
<keyword evidence="1 4" id="KW-0378">Hydrolase</keyword>